<feature type="transmembrane region" description="Helical" evidence="9">
    <location>
        <begin position="355"/>
        <end position="379"/>
    </location>
</feature>
<dbReference type="InterPro" id="IPR004706">
    <property type="entry name" value="Arsenical-R_Acr3"/>
</dbReference>
<reference evidence="10 11" key="1">
    <citation type="journal article" date="2018" name="New Phytol.">
        <title>Phylogenomics of Endogonaceae and evolution of mycorrhizas within Mucoromycota.</title>
        <authorList>
            <person name="Chang Y."/>
            <person name="Desiro A."/>
            <person name="Na H."/>
            <person name="Sandor L."/>
            <person name="Lipzen A."/>
            <person name="Clum A."/>
            <person name="Barry K."/>
            <person name="Grigoriev I.V."/>
            <person name="Martin F.M."/>
            <person name="Stajich J.E."/>
            <person name="Smith M.E."/>
            <person name="Bonito G."/>
            <person name="Spatafora J.W."/>
        </authorList>
    </citation>
    <scope>NUCLEOTIDE SEQUENCE [LARGE SCALE GENOMIC DNA]</scope>
    <source>
        <strain evidence="10 11">GMNB39</strain>
    </source>
</reference>
<evidence type="ECO:0000256" key="9">
    <source>
        <dbReference type="SAM" id="Phobius"/>
    </source>
</evidence>
<keyword evidence="8 9" id="KW-0472">Membrane</keyword>
<dbReference type="OrthoDB" id="187348at2759"/>
<evidence type="ECO:0000256" key="7">
    <source>
        <dbReference type="ARBA" id="ARBA00022989"/>
    </source>
</evidence>
<feature type="transmembrane region" description="Helical" evidence="9">
    <location>
        <begin position="145"/>
        <end position="172"/>
    </location>
</feature>
<sequence>MLYDYLRKLRRRSKFLYHHLARQTCLPTARTEDIWYVVLCEHNARCLRRLSMIFVANRDQHIPHLPAVFRGLSLLDRYLFVWILLAMVIGILLGYFVPSIQAAFETAQFDSVSLPIAIGLLWMMYPIMCKVQYEMLSRILTSRQIWIQLAFSLFVNWIVGPLIMTALAWAALPDLPTYRTGVILVGLARCIAMVLIWNHLAGGDENYCAILVAVNSVLQIILYSLFAKFYLDIVPGWFGAPATATIAISIWTVARSVLIFLGIPLAAAVITRFSLRAAMGHEWYTTVFLPYFGPTSLLGLLFTVLVMFAMQGHHVIDNIGQVFRVAVPLLVYFAIMFSFTLIACRQMRFTYEKAVVQAFTAASNNFELAIAVAVGIYGIKSDQALAAVVGPLIEVPVLLGLVYVTLWLRKRLSWGAKNTNVDEEQ</sequence>
<dbReference type="PANTHER" id="PTHR43057:SF1">
    <property type="entry name" value="ARSENICAL-RESISTANCE PROTEIN 3"/>
    <property type="match status" value="1"/>
</dbReference>
<dbReference type="EMBL" id="RBNI01007242">
    <property type="protein sequence ID" value="RUP45472.1"/>
    <property type="molecule type" value="Genomic_DNA"/>
</dbReference>
<proteinExistence type="inferred from homology"/>
<dbReference type="InterPro" id="IPR002657">
    <property type="entry name" value="BilAc:Na_symport/Acr3"/>
</dbReference>
<keyword evidence="4" id="KW-1003">Cell membrane</keyword>
<gene>
    <name evidence="10" type="ORF">BC936DRAFT_148130</name>
</gene>
<dbReference type="InterPro" id="IPR038770">
    <property type="entry name" value="Na+/solute_symporter_sf"/>
</dbReference>
<comment type="similarity">
    <text evidence="2">Belongs to the arsenical resistance-3 (ACR3) (TC 2.A.59) family.</text>
</comment>
<evidence type="ECO:0000256" key="1">
    <source>
        <dbReference type="ARBA" id="ARBA00004651"/>
    </source>
</evidence>
<keyword evidence="5 9" id="KW-0812">Transmembrane</keyword>
<feature type="transmembrane region" description="Helical" evidence="9">
    <location>
        <begin position="322"/>
        <end position="343"/>
    </location>
</feature>
<feature type="transmembrane region" description="Helical" evidence="9">
    <location>
        <begin position="112"/>
        <end position="133"/>
    </location>
</feature>
<dbReference type="NCBIfam" id="TIGR00832">
    <property type="entry name" value="acr3"/>
    <property type="match status" value="1"/>
</dbReference>
<dbReference type="Pfam" id="PF01758">
    <property type="entry name" value="SBF"/>
    <property type="match status" value="1"/>
</dbReference>
<keyword evidence="3" id="KW-0813">Transport</keyword>
<dbReference type="AlphaFoldDB" id="A0A433D3P8"/>
<feature type="transmembrane region" description="Helical" evidence="9">
    <location>
        <begin position="385"/>
        <end position="408"/>
    </location>
</feature>
<dbReference type="PANTHER" id="PTHR43057">
    <property type="entry name" value="ARSENITE EFFLUX TRANSPORTER"/>
    <property type="match status" value="1"/>
</dbReference>
<evidence type="ECO:0000256" key="6">
    <source>
        <dbReference type="ARBA" id="ARBA00022849"/>
    </source>
</evidence>
<protein>
    <submittedName>
        <fullName evidence="10">Arsenical-resistance protein ACR3</fullName>
    </submittedName>
</protein>
<keyword evidence="6" id="KW-0059">Arsenical resistance</keyword>
<dbReference type="GO" id="GO:0015105">
    <property type="term" value="F:arsenite transmembrane transporter activity"/>
    <property type="evidence" value="ECO:0007669"/>
    <property type="project" value="TreeGrafter"/>
</dbReference>
<accession>A0A433D3P8</accession>
<name>A0A433D3P8_9FUNG</name>
<evidence type="ECO:0000256" key="8">
    <source>
        <dbReference type="ARBA" id="ARBA00023136"/>
    </source>
</evidence>
<comment type="subcellular location">
    <subcellularLocation>
        <location evidence="1">Cell membrane</location>
        <topology evidence="1">Multi-pass membrane protein</topology>
    </subcellularLocation>
</comment>
<dbReference type="FunFam" id="1.20.1530.20:FF:000009">
    <property type="entry name" value="Arsenite transporter, ACR3 family"/>
    <property type="match status" value="1"/>
</dbReference>
<evidence type="ECO:0000313" key="10">
    <source>
        <dbReference type="EMBL" id="RUP45472.1"/>
    </source>
</evidence>
<dbReference type="Gene3D" id="1.20.1530.20">
    <property type="match status" value="1"/>
</dbReference>
<dbReference type="GO" id="GO:0005886">
    <property type="term" value="C:plasma membrane"/>
    <property type="evidence" value="ECO:0007669"/>
    <property type="project" value="UniProtKB-SubCell"/>
</dbReference>
<dbReference type="Proteomes" id="UP000268093">
    <property type="component" value="Unassembled WGS sequence"/>
</dbReference>
<evidence type="ECO:0000256" key="2">
    <source>
        <dbReference type="ARBA" id="ARBA00010110"/>
    </source>
</evidence>
<keyword evidence="11" id="KW-1185">Reference proteome</keyword>
<feature type="transmembrane region" description="Helical" evidence="9">
    <location>
        <begin position="246"/>
        <end position="271"/>
    </location>
</feature>
<dbReference type="GO" id="GO:0015104">
    <property type="term" value="F:antimonite transmembrane transporter activity"/>
    <property type="evidence" value="ECO:0007669"/>
    <property type="project" value="TreeGrafter"/>
</dbReference>
<feature type="transmembrane region" description="Helical" evidence="9">
    <location>
        <begin position="207"/>
        <end position="226"/>
    </location>
</feature>
<keyword evidence="7 9" id="KW-1133">Transmembrane helix</keyword>
<dbReference type="GO" id="GO:0015297">
    <property type="term" value="F:antiporter activity"/>
    <property type="evidence" value="ECO:0007669"/>
    <property type="project" value="InterPro"/>
</dbReference>
<comment type="caution">
    <text evidence="10">The sequence shown here is derived from an EMBL/GenBank/DDBJ whole genome shotgun (WGS) entry which is preliminary data.</text>
</comment>
<feature type="transmembrane region" description="Helical" evidence="9">
    <location>
        <begin position="79"/>
        <end position="100"/>
    </location>
</feature>
<organism evidence="10 11">
    <name type="scientific">Jimgerdemannia flammicorona</name>
    <dbReference type="NCBI Taxonomy" id="994334"/>
    <lineage>
        <taxon>Eukaryota</taxon>
        <taxon>Fungi</taxon>
        <taxon>Fungi incertae sedis</taxon>
        <taxon>Mucoromycota</taxon>
        <taxon>Mucoromycotina</taxon>
        <taxon>Endogonomycetes</taxon>
        <taxon>Endogonales</taxon>
        <taxon>Endogonaceae</taxon>
        <taxon>Jimgerdemannia</taxon>
    </lineage>
</organism>
<evidence type="ECO:0000256" key="4">
    <source>
        <dbReference type="ARBA" id="ARBA00022475"/>
    </source>
</evidence>
<evidence type="ECO:0000256" key="3">
    <source>
        <dbReference type="ARBA" id="ARBA00022448"/>
    </source>
</evidence>
<dbReference type="GO" id="GO:0046685">
    <property type="term" value="P:response to arsenic-containing substance"/>
    <property type="evidence" value="ECO:0007669"/>
    <property type="project" value="UniProtKB-KW"/>
</dbReference>
<evidence type="ECO:0000256" key="5">
    <source>
        <dbReference type="ARBA" id="ARBA00022692"/>
    </source>
</evidence>
<evidence type="ECO:0000313" key="11">
    <source>
        <dbReference type="Proteomes" id="UP000268093"/>
    </source>
</evidence>
<feature type="transmembrane region" description="Helical" evidence="9">
    <location>
        <begin position="178"/>
        <end position="200"/>
    </location>
</feature>
<feature type="transmembrane region" description="Helical" evidence="9">
    <location>
        <begin position="283"/>
        <end position="310"/>
    </location>
</feature>